<evidence type="ECO:0000256" key="9">
    <source>
        <dbReference type="SAM" id="Coils"/>
    </source>
</evidence>
<organism evidence="12 13">
    <name type="scientific">Eeniella nana</name>
    <name type="common">Yeast</name>
    <name type="synonym">Brettanomyces nanus</name>
    <dbReference type="NCBI Taxonomy" id="13502"/>
    <lineage>
        <taxon>Eukaryota</taxon>
        <taxon>Fungi</taxon>
        <taxon>Dikarya</taxon>
        <taxon>Ascomycota</taxon>
        <taxon>Saccharomycotina</taxon>
        <taxon>Pichiomycetes</taxon>
        <taxon>Pichiales</taxon>
        <taxon>Pichiaceae</taxon>
        <taxon>Brettanomyces</taxon>
    </lineage>
</organism>
<evidence type="ECO:0000313" key="12">
    <source>
        <dbReference type="EMBL" id="QPG74321.1"/>
    </source>
</evidence>
<protein>
    <recommendedName>
        <fullName evidence="11">CP-type G domain-containing protein</fullName>
    </recommendedName>
</protein>
<dbReference type="GO" id="GO:0005730">
    <property type="term" value="C:nucleolus"/>
    <property type="evidence" value="ECO:0007669"/>
    <property type="project" value="TreeGrafter"/>
</dbReference>
<evidence type="ECO:0000256" key="5">
    <source>
        <dbReference type="ARBA" id="ARBA00022741"/>
    </source>
</evidence>
<keyword evidence="3" id="KW-0813">Transport</keyword>
<evidence type="ECO:0000256" key="8">
    <source>
        <dbReference type="ARBA" id="ARBA00023242"/>
    </source>
</evidence>
<dbReference type="GO" id="GO:0015031">
    <property type="term" value="P:protein transport"/>
    <property type="evidence" value="ECO:0007669"/>
    <property type="project" value="UniProtKB-KW"/>
</dbReference>
<sequence length="502" mass="56669">MGTKMRIRKPKSKRTTTRMREGIKKKASSKKRKDRKLQKKDVTWKSRRAKDIGIPSSFPYKDRILLDIEERKREKVEELERIREEKRRQTALMGDPETQIDEDGADEEVKQDSMAALIESAQKAASVFEGETNNDDEMDMDNEEADNELEVTDYEIEGGNFATVTGDQSRKQFDKVFKSVVDASDVILYILDSRDPESTRSRTVEKNILANPDKRLILILNKVDLIPETVLKQWLTYLQKSFPTVPVKASPTANNGKTFNKKLTQATTAGQLLQALKLYAHKSNLKRAITVGVIGYPNVGKSSVINALTARHGKSGKACPVGNEAGVTKNLREVKVDNKLKILDSPGIVFPEQKYASGAMKRKFEAELALLNAVPIKAIKNPELSVKLLIKKLAKNVEMAESFKQYYQLPALPSGDLDEFVKQILIHVARKYGRLGRRGIPILNSAAVVILNDWRDGRIHGWTLPREEEESQDIGEVEQTTVVEKWSKEFDLESLFAGVFNQ</sequence>
<evidence type="ECO:0000256" key="1">
    <source>
        <dbReference type="ARBA" id="ARBA00003269"/>
    </source>
</evidence>
<keyword evidence="5" id="KW-0547">Nucleotide-binding</keyword>
<dbReference type="EMBL" id="CP064812">
    <property type="protein sequence ID" value="QPG74321.1"/>
    <property type="molecule type" value="Genomic_DNA"/>
</dbReference>
<evidence type="ECO:0000256" key="3">
    <source>
        <dbReference type="ARBA" id="ARBA00022448"/>
    </source>
</evidence>
<dbReference type="SUPFAM" id="SSF52540">
    <property type="entry name" value="P-loop containing nucleoside triphosphate hydrolases"/>
    <property type="match status" value="1"/>
</dbReference>
<evidence type="ECO:0000256" key="10">
    <source>
        <dbReference type="SAM" id="MobiDB-lite"/>
    </source>
</evidence>
<dbReference type="FunFam" id="1.10.1580.10:FF:000006">
    <property type="entry name" value="Nuclear GTP-binding protein NUG1"/>
    <property type="match status" value="1"/>
</dbReference>
<dbReference type="Pfam" id="PF01926">
    <property type="entry name" value="MMR_HSR1"/>
    <property type="match status" value="1"/>
</dbReference>
<dbReference type="Gene3D" id="3.40.50.300">
    <property type="entry name" value="P-loop containing nucleotide triphosphate hydrolases"/>
    <property type="match status" value="1"/>
</dbReference>
<evidence type="ECO:0000256" key="2">
    <source>
        <dbReference type="ARBA" id="ARBA00004123"/>
    </source>
</evidence>
<evidence type="ECO:0000313" key="13">
    <source>
        <dbReference type="Proteomes" id="UP000662931"/>
    </source>
</evidence>
<dbReference type="InterPro" id="IPR030378">
    <property type="entry name" value="G_CP_dom"/>
</dbReference>
<feature type="domain" description="CP-type G" evidence="11">
    <location>
        <begin position="170"/>
        <end position="351"/>
    </location>
</feature>
<dbReference type="PANTHER" id="PTHR11089">
    <property type="entry name" value="GTP-BINDING PROTEIN-RELATED"/>
    <property type="match status" value="1"/>
</dbReference>
<dbReference type="InterPro" id="IPR014813">
    <property type="entry name" value="Gnl3_N_dom"/>
</dbReference>
<evidence type="ECO:0000256" key="4">
    <source>
        <dbReference type="ARBA" id="ARBA00022517"/>
    </source>
</evidence>
<dbReference type="GO" id="GO:0006364">
    <property type="term" value="P:rRNA processing"/>
    <property type="evidence" value="ECO:0007669"/>
    <property type="project" value="UniProtKB-ARBA"/>
</dbReference>
<keyword evidence="4" id="KW-0690">Ribosome biogenesis</keyword>
<evidence type="ECO:0000256" key="7">
    <source>
        <dbReference type="ARBA" id="ARBA00023134"/>
    </source>
</evidence>
<dbReference type="GeneID" id="62195049"/>
<keyword evidence="7" id="KW-0342">GTP-binding</keyword>
<dbReference type="KEGG" id="bnn:FOA43_001648"/>
<proteinExistence type="predicted"/>
<feature type="compositionally biased region" description="Basic residues" evidence="10">
    <location>
        <begin position="1"/>
        <end position="17"/>
    </location>
</feature>
<accession>A0A875RXV0</accession>
<dbReference type="GO" id="GO:0030684">
    <property type="term" value="C:preribosome"/>
    <property type="evidence" value="ECO:0007669"/>
    <property type="project" value="UniProtKB-ARBA"/>
</dbReference>
<dbReference type="InterPro" id="IPR050755">
    <property type="entry name" value="TRAFAC_YlqF/YawG_RiboMat"/>
</dbReference>
<comment type="function">
    <text evidence="1">May be involved in the mitochondrial lipid metabolism.</text>
</comment>
<feature type="coiled-coil region" evidence="9">
    <location>
        <begin position="65"/>
        <end position="92"/>
    </location>
</feature>
<evidence type="ECO:0000259" key="11">
    <source>
        <dbReference type="PROSITE" id="PS51721"/>
    </source>
</evidence>
<reference evidence="12" key="1">
    <citation type="submission" date="2020-10" db="EMBL/GenBank/DDBJ databases">
        <authorList>
            <person name="Roach M.J.R."/>
        </authorList>
    </citation>
    <scope>NUCLEOTIDE SEQUENCE</scope>
    <source>
        <strain evidence="12">CBS 1945</strain>
    </source>
</reference>
<dbReference type="CDD" id="cd04178">
    <property type="entry name" value="Nucleostemin_like"/>
    <property type="match status" value="1"/>
</dbReference>
<feature type="region of interest" description="Disordered" evidence="10">
    <location>
        <begin position="1"/>
        <end position="48"/>
    </location>
</feature>
<dbReference type="Gene3D" id="1.10.1580.10">
    <property type="match status" value="1"/>
</dbReference>
<dbReference type="InterPro" id="IPR023179">
    <property type="entry name" value="GTP-bd_ortho_bundle_sf"/>
</dbReference>
<dbReference type="GO" id="GO:0042273">
    <property type="term" value="P:ribosomal large subunit biogenesis"/>
    <property type="evidence" value="ECO:0007669"/>
    <property type="project" value="UniProtKB-ARBA"/>
</dbReference>
<comment type="subcellular location">
    <subcellularLocation>
        <location evidence="2">Nucleus</location>
    </subcellularLocation>
</comment>
<keyword evidence="13" id="KW-1185">Reference proteome</keyword>
<name>A0A875RXV0_EENNA</name>
<evidence type="ECO:0000256" key="6">
    <source>
        <dbReference type="ARBA" id="ARBA00022927"/>
    </source>
</evidence>
<keyword evidence="8" id="KW-0539">Nucleus</keyword>
<dbReference type="AlphaFoldDB" id="A0A875RXV0"/>
<gene>
    <name evidence="12" type="ORF">FOA43_001648</name>
</gene>
<dbReference type="InterPro" id="IPR006073">
    <property type="entry name" value="GTP-bd"/>
</dbReference>
<feature type="compositionally biased region" description="Basic residues" evidence="10">
    <location>
        <begin position="25"/>
        <end position="38"/>
    </location>
</feature>
<dbReference type="PANTHER" id="PTHR11089:SF30">
    <property type="entry name" value="GUANINE NUCLEOTIDE-BINDING PROTEIN-LIKE 3 HOMOLOG"/>
    <property type="match status" value="1"/>
</dbReference>
<dbReference type="PRINTS" id="PR00326">
    <property type="entry name" value="GTP1OBG"/>
</dbReference>
<keyword evidence="9" id="KW-0175">Coiled coil</keyword>
<keyword evidence="6" id="KW-0653">Protein transport</keyword>
<dbReference type="Pfam" id="PF08701">
    <property type="entry name" value="GN3L_Grn1"/>
    <property type="match status" value="1"/>
</dbReference>
<dbReference type="Proteomes" id="UP000662931">
    <property type="component" value="Chromosome 1"/>
</dbReference>
<dbReference type="OrthoDB" id="10266128at2759"/>
<dbReference type="InterPro" id="IPR027417">
    <property type="entry name" value="P-loop_NTPase"/>
</dbReference>
<dbReference type="GO" id="GO:0005525">
    <property type="term" value="F:GTP binding"/>
    <property type="evidence" value="ECO:0007669"/>
    <property type="project" value="UniProtKB-KW"/>
</dbReference>
<dbReference type="PROSITE" id="PS51721">
    <property type="entry name" value="G_CP"/>
    <property type="match status" value="1"/>
</dbReference>
<dbReference type="RefSeq" id="XP_038777886.1">
    <property type="nucleotide sequence ID" value="XM_038921958.1"/>
</dbReference>